<evidence type="ECO:0000313" key="2">
    <source>
        <dbReference type="Proteomes" id="UP001189429"/>
    </source>
</evidence>
<gene>
    <name evidence="1" type="ORF">PCOR1329_LOCUS43375</name>
</gene>
<keyword evidence="2" id="KW-1185">Reference proteome</keyword>
<name>A0ABN9TXX9_9DINO</name>
<dbReference type="EMBL" id="CAUYUJ010015213">
    <property type="protein sequence ID" value="CAK0851186.1"/>
    <property type="molecule type" value="Genomic_DNA"/>
</dbReference>
<organism evidence="1 2">
    <name type="scientific">Prorocentrum cordatum</name>
    <dbReference type="NCBI Taxonomy" id="2364126"/>
    <lineage>
        <taxon>Eukaryota</taxon>
        <taxon>Sar</taxon>
        <taxon>Alveolata</taxon>
        <taxon>Dinophyceae</taxon>
        <taxon>Prorocentrales</taxon>
        <taxon>Prorocentraceae</taxon>
        <taxon>Prorocentrum</taxon>
    </lineage>
</organism>
<accession>A0ABN9TXX9</accession>
<sequence>MNRWIVNGGDGFDVLNGTPYKVLGTTRGAMIQKLQRSASPLDPPQVDDRACLIAGAKKSCSWTGQVKADSAKVPCVDTDSGALDNDGDFWGDHCSNYTANPDWCGAHDDDDFTSAGMCCACGGGSEGGVLGFASGPIDGEESRGA</sequence>
<dbReference type="Proteomes" id="UP001189429">
    <property type="component" value="Unassembled WGS sequence"/>
</dbReference>
<protein>
    <recommendedName>
        <fullName evidence="3">Cellulase</fullName>
    </recommendedName>
</protein>
<evidence type="ECO:0000313" key="1">
    <source>
        <dbReference type="EMBL" id="CAK0851186.1"/>
    </source>
</evidence>
<comment type="caution">
    <text evidence="1">The sequence shown here is derived from an EMBL/GenBank/DDBJ whole genome shotgun (WGS) entry which is preliminary data.</text>
</comment>
<evidence type="ECO:0008006" key="3">
    <source>
        <dbReference type="Google" id="ProtNLM"/>
    </source>
</evidence>
<proteinExistence type="predicted"/>
<reference evidence="1" key="1">
    <citation type="submission" date="2023-10" db="EMBL/GenBank/DDBJ databases">
        <authorList>
            <person name="Chen Y."/>
            <person name="Shah S."/>
            <person name="Dougan E. K."/>
            <person name="Thang M."/>
            <person name="Chan C."/>
        </authorList>
    </citation>
    <scope>NUCLEOTIDE SEQUENCE [LARGE SCALE GENOMIC DNA]</scope>
</reference>